<evidence type="ECO:0000313" key="11">
    <source>
        <dbReference type="Proteomes" id="UP000070174"/>
    </source>
</evidence>
<dbReference type="InterPro" id="IPR005697">
    <property type="entry name" value="HST_MetA"/>
</dbReference>
<comment type="subcellular location">
    <subcellularLocation>
        <location evidence="7">Cytoplasm</location>
    </subcellularLocation>
</comment>
<evidence type="ECO:0000256" key="7">
    <source>
        <dbReference type="HAMAP-Rule" id="MF_00295"/>
    </source>
</evidence>
<accession>A0A133PQT6</accession>
<comment type="function">
    <text evidence="7">Transfers an acetyl group from acetyl-CoA to L-homoserine, forming acetyl-L-homoserine.</text>
</comment>
<dbReference type="CDD" id="cd03131">
    <property type="entry name" value="GATase1_HTS"/>
    <property type="match status" value="1"/>
</dbReference>
<feature type="binding site" evidence="7">
    <location>
        <position position="248"/>
    </location>
    <ligand>
        <name>substrate</name>
    </ligand>
</feature>
<keyword evidence="8" id="KW-0175">Coiled coil</keyword>
<dbReference type="SUPFAM" id="SSF52317">
    <property type="entry name" value="Class I glutamine amidotransferase-like"/>
    <property type="match status" value="1"/>
</dbReference>
<evidence type="ECO:0000256" key="5">
    <source>
        <dbReference type="ARBA" id="ARBA00023315"/>
    </source>
</evidence>
<dbReference type="InterPro" id="IPR018042">
    <property type="entry name" value="Aspartate_kinase_CS"/>
</dbReference>
<feature type="coiled-coil region" evidence="8">
    <location>
        <begin position="360"/>
        <end position="394"/>
    </location>
</feature>
<evidence type="ECO:0000256" key="4">
    <source>
        <dbReference type="ARBA" id="ARBA00023167"/>
    </source>
</evidence>
<keyword evidence="4 7" id="KW-0486">Methionine biosynthesis</keyword>
<dbReference type="EMBL" id="LRQE01000021">
    <property type="protein sequence ID" value="KXA31005.1"/>
    <property type="molecule type" value="Genomic_DNA"/>
</dbReference>
<dbReference type="Pfam" id="PF04204">
    <property type="entry name" value="HTS"/>
    <property type="match status" value="1"/>
</dbReference>
<dbReference type="InterPro" id="IPR029062">
    <property type="entry name" value="Class_I_gatase-like"/>
</dbReference>
<evidence type="ECO:0000313" key="10">
    <source>
        <dbReference type="EMBL" id="KXA31005.1"/>
    </source>
</evidence>
<feature type="site" description="Important for acyl-CoA specificity" evidence="7">
    <location>
        <position position="111"/>
    </location>
</feature>
<name>A0A133PQT6_9FIRM</name>
<dbReference type="GO" id="GO:0008899">
    <property type="term" value="F:homoserine O-succinyltransferase activity"/>
    <property type="evidence" value="ECO:0007669"/>
    <property type="project" value="UniProtKB-UniRule"/>
</dbReference>
<comment type="similarity">
    <text evidence="7">Belongs to the MetA family.</text>
</comment>
<proteinExistence type="inferred from homology"/>
<feature type="site" description="Important for substrate specificity" evidence="7">
    <location>
        <position position="191"/>
    </location>
</feature>
<feature type="active site" description="Proton acceptor" evidence="7">
    <location>
        <position position="234"/>
    </location>
</feature>
<dbReference type="GO" id="GO:0004414">
    <property type="term" value="F:homoserine O-acetyltransferase activity"/>
    <property type="evidence" value="ECO:0007669"/>
    <property type="project" value="UniProtKB-EC"/>
</dbReference>
<dbReference type="InterPro" id="IPR033752">
    <property type="entry name" value="MetA_family"/>
</dbReference>
<feature type="active site" evidence="7">
    <location>
        <position position="236"/>
    </location>
</feature>
<evidence type="ECO:0000256" key="1">
    <source>
        <dbReference type="ARBA" id="ARBA00022490"/>
    </source>
</evidence>
<dbReference type="AlphaFoldDB" id="A0A133PQT6"/>
<dbReference type="PROSITE" id="PS00324">
    <property type="entry name" value="ASPARTOKINASE"/>
    <property type="match status" value="1"/>
</dbReference>
<dbReference type="Proteomes" id="UP000070174">
    <property type="component" value="Unassembled WGS sequence"/>
</dbReference>
<reference evidence="10 11" key="1">
    <citation type="submission" date="2016-01" db="EMBL/GenBank/DDBJ databases">
        <authorList>
            <person name="Oliw E.H."/>
        </authorList>
    </citation>
    <scope>NUCLEOTIDE SEQUENCE [LARGE SCALE GENOMIC DNA]</scope>
    <source>
        <strain evidence="10 11">CMW7756A</strain>
    </source>
</reference>
<dbReference type="EC" id="2.3.1.31" evidence="7"/>
<sequence length="598" mass="69117">MPLIIPRDLIVEEVLQRENIFTMRDSSAIKQDIRPLSIAIVNLMPKKEETELQLLRMLSNTALQINIDLVRMESYDPNNSDTKRLKSFYKTYDDIKNNKYDAMIITGAPIETLAYEKIKYWDELKTIFEFAKKNVYSTMFICWSAQAALYHYYKIEHKLSDEKIFGVFEFDKLKENKIVKGFDDSFLVPTSRHTYVDVEDFEDFSDLEVLAARPDTGVSLVTTNDNRFVFNFGHWEYDKDTLHNEYIRDLSQGKKISPPINYYEDNDPKKEIKIRWRSAGNLFFSNWLNYCVYQETPFAIDSIEGKSVSKFGGSSLKDAGQFAKVKKIIFSKEDRDVIVVSAPGRRFKKDTKITDELISLSDKNLRIEEVREIIKSLEEELEVQNLTRDKQVEKIKNRFLSIAEDLGLEEFWNDELKFVFDEIKDSRDKDFIVSRGEYLNAKLLAKYLNYDFIDAKDLIIFDDRGQVDIEKSKSAIQSHIGENKKAVVPGFYGSDKEGKIVTFTRGGSDYTGSLIAYALDSKVYENWTDVNGIMTSDPNRDPDAKTIDKLSYTELKEIIGEGAQVYQEDAISPVAKKNITIKILNTNNPENHGTIIKD</sequence>
<feature type="binding site" evidence="7">
    <location>
        <position position="163"/>
    </location>
    <ligand>
        <name>substrate</name>
    </ligand>
</feature>
<evidence type="ECO:0000256" key="6">
    <source>
        <dbReference type="ARBA" id="ARBA00049043"/>
    </source>
</evidence>
<dbReference type="InterPro" id="IPR036393">
    <property type="entry name" value="AceGlu_kinase-like_sf"/>
</dbReference>
<keyword evidence="5 7" id="KW-0012">Acyltransferase</keyword>
<evidence type="ECO:0000256" key="2">
    <source>
        <dbReference type="ARBA" id="ARBA00022605"/>
    </source>
</evidence>
<keyword evidence="3 7" id="KW-0808">Transferase</keyword>
<protein>
    <recommendedName>
        <fullName evidence="7">Homoserine O-acetyltransferase</fullName>
        <shortName evidence="7">HAT</shortName>
        <ecNumber evidence="7">2.3.1.31</ecNumber>
    </recommendedName>
    <alternativeName>
        <fullName evidence="7">Homoserine transacetylase</fullName>
        <shortName evidence="7">HTA</shortName>
    </alternativeName>
</protein>
<dbReference type="InterPro" id="IPR001048">
    <property type="entry name" value="Asp/Glu/Uridylate_kinase"/>
</dbReference>
<dbReference type="Pfam" id="PF00696">
    <property type="entry name" value="AA_kinase"/>
    <property type="match status" value="1"/>
</dbReference>
<evidence type="ECO:0000259" key="9">
    <source>
        <dbReference type="Pfam" id="PF00696"/>
    </source>
</evidence>
<gene>
    <name evidence="7" type="primary">metAA</name>
    <name evidence="10" type="ORF">HMPREF3229_00603</name>
</gene>
<dbReference type="GO" id="GO:0019281">
    <property type="term" value="P:L-methionine biosynthetic process from homoserine via O-succinyl-L-homoserine and cystathionine"/>
    <property type="evidence" value="ECO:0007669"/>
    <property type="project" value="InterPro"/>
</dbReference>
<dbReference type="GO" id="GO:0005737">
    <property type="term" value="C:cytoplasm"/>
    <property type="evidence" value="ECO:0007669"/>
    <property type="project" value="UniProtKB-SubCell"/>
</dbReference>
<dbReference type="Gene3D" id="3.40.1160.10">
    <property type="entry name" value="Acetylglutamate kinase-like"/>
    <property type="match status" value="1"/>
</dbReference>
<feature type="binding site" evidence="7">
    <location>
        <position position="191"/>
    </location>
    <ligand>
        <name>substrate</name>
    </ligand>
</feature>
<organism evidence="10">
    <name type="scientific">Peptoniphilus harei</name>
    <dbReference type="NCBI Taxonomy" id="54005"/>
    <lineage>
        <taxon>Bacteria</taxon>
        <taxon>Bacillati</taxon>
        <taxon>Bacillota</taxon>
        <taxon>Tissierellia</taxon>
        <taxon>Tissierellales</taxon>
        <taxon>Peptoniphilaceae</taxon>
        <taxon>Peptoniphilus</taxon>
    </lineage>
</organism>
<dbReference type="NCBIfam" id="TIGR01001">
    <property type="entry name" value="metA"/>
    <property type="match status" value="1"/>
</dbReference>
<comment type="catalytic activity">
    <reaction evidence="6 7">
        <text>L-homoserine + acetyl-CoA = O-acetyl-L-homoserine + CoA</text>
        <dbReference type="Rhea" id="RHEA:13701"/>
        <dbReference type="ChEBI" id="CHEBI:57287"/>
        <dbReference type="ChEBI" id="CHEBI:57288"/>
        <dbReference type="ChEBI" id="CHEBI:57476"/>
        <dbReference type="ChEBI" id="CHEBI:57716"/>
        <dbReference type="EC" id="2.3.1.31"/>
    </reaction>
</comment>
<dbReference type="PATRIC" id="fig|54005.3.peg.595"/>
<dbReference type="HAMAP" id="MF_00295">
    <property type="entry name" value="MetA_acyltransf"/>
    <property type="match status" value="1"/>
</dbReference>
<keyword evidence="2 7" id="KW-0028">Amino-acid biosynthesis</keyword>
<comment type="pathway">
    <text evidence="7">Amino-acid biosynthesis; L-methionine biosynthesis via de novo pathway; O-acetyl-L-homoserine from L-homoserine: step 1/1.</text>
</comment>
<dbReference type="GO" id="GO:0004072">
    <property type="term" value="F:aspartate kinase activity"/>
    <property type="evidence" value="ECO:0007669"/>
    <property type="project" value="InterPro"/>
</dbReference>
<dbReference type="Gene3D" id="3.40.50.880">
    <property type="match status" value="1"/>
</dbReference>
<dbReference type="RefSeq" id="WP_060799842.1">
    <property type="nucleotide sequence ID" value="NZ_KQ957096.1"/>
</dbReference>
<comment type="caution">
    <text evidence="7">Lacks conserved residue(s) required for the propagation of feature annotation.</text>
</comment>
<dbReference type="UniPathway" id="UPA00051">
    <property type="reaction ID" value="UER00074"/>
</dbReference>
<dbReference type="SUPFAM" id="SSF53633">
    <property type="entry name" value="Carbamate kinase-like"/>
    <property type="match status" value="1"/>
</dbReference>
<comment type="caution">
    <text evidence="10">The sequence shown here is derived from an EMBL/GenBank/DDBJ whole genome shotgun (WGS) entry which is preliminary data.</text>
</comment>
<dbReference type="PANTHER" id="PTHR20919:SF0">
    <property type="entry name" value="HOMOSERINE O-SUCCINYLTRANSFERASE"/>
    <property type="match status" value="1"/>
</dbReference>
<evidence type="ECO:0000256" key="3">
    <source>
        <dbReference type="ARBA" id="ARBA00022679"/>
    </source>
</evidence>
<evidence type="ECO:0000256" key="8">
    <source>
        <dbReference type="SAM" id="Coils"/>
    </source>
</evidence>
<dbReference type="PANTHER" id="PTHR20919">
    <property type="entry name" value="HOMOSERINE O-SUCCINYLTRANSFERASE"/>
    <property type="match status" value="1"/>
</dbReference>
<keyword evidence="1 7" id="KW-0963">Cytoplasm</keyword>
<feature type="domain" description="Aspartate/glutamate/uridylate kinase" evidence="9">
    <location>
        <begin position="308"/>
        <end position="585"/>
    </location>
</feature>
<feature type="active site" description="Acyl-thioester intermediate" evidence="7">
    <location>
        <position position="142"/>
    </location>
</feature>